<evidence type="ECO:0000313" key="3">
    <source>
        <dbReference type="Proteomes" id="UP000005532"/>
    </source>
</evidence>
<organism evidence="2 3">
    <name type="scientific">Actinobacillus minor NM305</name>
    <dbReference type="NCBI Taxonomy" id="637911"/>
    <lineage>
        <taxon>Bacteria</taxon>
        <taxon>Pseudomonadati</taxon>
        <taxon>Pseudomonadota</taxon>
        <taxon>Gammaproteobacteria</taxon>
        <taxon>Pasteurellales</taxon>
        <taxon>Pasteurellaceae</taxon>
        <taxon>Actinobacillus</taxon>
    </lineage>
</organism>
<dbReference type="OrthoDB" id="9977096at2"/>
<evidence type="ECO:0000313" key="2">
    <source>
        <dbReference type="EMBL" id="EER47073.1"/>
    </source>
</evidence>
<sequence>MPIYHLEGQISDVNKKFEEFIRNKEDEAIILSSYELEQFEMIFNELQGYLDECEDKIDELECEGQEPNADDMERLDEWKLAFEKAQDKFSDLEADRATLQDLVEIIDELNG</sequence>
<keyword evidence="1" id="KW-0175">Coiled coil</keyword>
<dbReference type="EMBL" id="ACQL01000094">
    <property type="protein sequence ID" value="EER47073.1"/>
    <property type="molecule type" value="Genomic_DNA"/>
</dbReference>
<dbReference type="RefSeq" id="WP_005823965.1">
    <property type="nucleotide sequence ID" value="NZ_ACQL01000094.1"/>
</dbReference>
<reference evidence="2 3" key="1">
    <citation type="journal article" date="2010" name="Vet. Microbiol.">
        <title>Production of haemolysins by strains of the Actinobacillus minor/porcitonsillarum complex.</title>
        <authorList>
            <person name="Arya G."/>
            <person name="Niven D.F."/>
        </authorList>
    </citation>
    <scope>NUCLEOTIDE SEQUENCE [LARGE SCALE GENOMIC DNA]</scope>
    <source>
        <strain evidence="2 3">NM305</strain>
    </source>
</reference>
<dbReference type="Proteomes" id="UP000005532">
    <property type="component" value="Unassembled WGS sequence"/>
</dbReference>
<accession>C5S1X0</accession>
<gene>
    <name evidence="2" type="ORF">AM305_09336</name>
</gene>
<dbReference type="AlphaFoldDB" id="C5S1X0"/>
<comment type="caution">
    <text evidence="2">The sequence shown here is derived from an EMBL/GenBank/DDBJ whole genome shotgun (WGS) entry which is preliminary data.</text>
</comment>
<proteinExistence type="predicted"/>
<evidence type="ECO:0000256" key="1">
    <source>
        <dbReference type="SAM" id="Coils"/>
    </source>
</evidence>
<feature type="coiled-coil region" evidence="1">
    <location>
        <begin position="43"/>
        <end position="102"/>
    </location>
</feature>
<name>C5S1X0_9PAST</name>
<protein>
    <submittedName>
        <fullName evidence="2">Uncharacterized protein</fullName>
    </submittedName>
</protein>